<dbReference type="KEGG" id="abo:ABO_2406"/>
<feature type="transmembrane region" description="Helical" evidence="7">
    <location>
        <begin position="12"/>
        <end position="36"/>
    </location>
</feature>
<organism evidence="8 9">
    <name type="scientific">Alcanivorax borkumensis (strain ATCC 700651 / DSM 11573 / NCIMB 13689 / SK2)</name>
    <dbReference type="NCBI Taxonomy" id="393595"/>
    <lineage>
        <taxon>Bacteria</taxon>
        <taxon>Pseudomonadati</taxon>
        <taxon>Pseudomonadota</taxon>
        <taxon>Gammaproteobacteria</taxon>
        <taxon>Oceanospirillales</taxon>
        <taxon>Alcanivoracaceae</taxon>
        <taxon>Alcanivorax</taxon>
    </lineage>
</organism>
<keyword evidence="2" id="KW-1003">Cell membrane</keyword>
<dbReference type="STRING" id="393595.ABO_2406"/>
<keyword evidence="9" id="KW-1185">Reference proteome</keyword>
<keyword evidence="3" id="KW-0997">Cell inner membrane</keyword>
<dbReference type="InterPro" id="IPR051800">
    <property type="entry name" value="PqiA-PqiB_transport"/>
</dbReference>
<evidence type="ECO:0000256" key="7">
    <source>
        <dbReference type="SAM" id="Phobius"/>
    </source>
</evidence>
<dbReference type="Pfam" id="PF04403">
    <property type="entry name" value="PqiA"/>
    <property type="match status" value="1"/>
</dbReference>
<name>Q0VLU4_ALCBS</name>
<feature type="transmembrane region" description="Helical" evidence="7">
    <location>
        <begin position="56"/>
        <end position="85"/>
    </location>
</feature>
<evidence type="ECO:0000256" key="5">
    <source>
        <dbReference type="ARBA" id="ARBA00022989"/>
    </source>
</evidence>
<reference evidence="8 9" key="1">
    <citation type="journal article" date="2006" name="Nat. Biotechnol.">
        <title>Genome sequence of the ubiquitous hydrocarbon-degrading marine bacterium Alcanivorax borkumensis.</title>
        <authorList>
            <person name="Schneiker S."/>
            <person name="Martins dos Santos V.A.P."/>
            <person name="Bartels D."/>
            <person name="Bekel T."/>
            <person name="Brecht M."/>
            <person name="Buhrmester J."/>
            <person name="Chernikova T.N."/>
            <person name="Denaro R."/>
            <person name="Ferrer M."/>
            <person name="Gertler C."/>
            <person name="Goesmann A."/>
            <person name="Golyshina O.V."/>
            <person name="Kaminski F."/>
            <person name="Khachane A.N."/>
            <person name="Lang S."/>
            <person name="Linke B."/>
            <person name="McHardy A.C."/>
            <person name="Meyer F."/>
            <person name="Nechitaylo T."/>
            <person name="Puehler A."/>
            <person name="Regenhardt D."/>
            <person name="Rupp O."/>
            <person name="Sabirova J.S."/>
            <person name="Selbitschka W."/>
            <person name="Yakimov M.M."/>
            <person name="Timmis K.N."/>
            <person name="Vorhoelter F.-J."/>
            <person name="Weidner S."/>
            <person name="Kaiser O."/>
            <person name="Golyshin P.N."/>
        </authorList>
    </citation>
    <scope>NUCLEOTIDE SEQUENCE [LARGE SCALE GENOMIC DNA]</scope>
    <source>
        <strain evidence="9">ATCC 700651 / DSM 11573 / NCIMB 13689 / SK2</strain>
    </source>
</reference>
<gene>
    <name evidence="8" type="ordered locus">ABO_2406</name>
</gene>
<proteinExistence type="predicted"/>
<comment type="subcellular location">
    <subcellularLocation>
        <location evidence="1">Cell inner membrane</location>
    </subcellularLocation>
</comment>
<evidence type="ECO:0000256" key="4">
    <source>
        <dbReference type="ARBA" id="ARBA00022692"/>
    </source>
</evidence>
<dbReference type="InterPro" id="IPR007498">
    <property type="entry name" value="PqiA-like"/>
</dbReference>
<evidence type="ECO:0000256" key="1">
    <source>
        <dbReference type="ARBA" id="ARBA00004533"/>
    </source>
</evidence>
<feature type="transmembrane region" description="Helical" evidence="7">
    <location>
        <begin position="136"/>
        <end position="155"/>
    </location>
</feature>
<dbReference type="Proteomes" id="UP000008871">
    <property type="component" value="Chromosome"/>
</dbReference>
<evidence type="ECO:0000313" key="9">
    <source>
        <dbReference type="Proteomes" id="UP000008871"/>
    </source>
</evidence>
<keyword evidence="6 7" id="KW-0472">Membrane</keyword>
<evidence type="ECO:0000256" key="3">
    <source>
        <dbReference type="ARBA" id="ARBA00022519"/>
    </source>
</evidence>
<evidence type="ECO:0000256" key="6">
    <source>
        <dbReference type="ARBA" id="ARBA00023136"/>
    </source>
</evidence>
<dbReference type="PANTHER" id="PTHR30462:SF3">
    <property type="entry name" value="INTERMEMBRANE TRANSPORT PROTEIN PQIA"/>
    <property type="match status" value="1"/>
</dbReference>
<protein>
    <submittedName>
        <fullName evidence="8">Paraquat-inducible protein, putative</fullName>
    </submittedName>
</protein>
<dbReference type="PANTHER" id="PTHR30462">
    <property type="entry name" value="INTERMEMBRANE TRANSPORT PROTEIN PQIB-RELATED"/>
    <property type="match status" value="1"/>
</dbReference>
<dbReference type="GO" id="GO:0005886">
    <property type="term" value="C:plasma membrane"/>
    <property type="evidence" value="ECO:0007669"/>
    <property type="project" value="UniProtKB-SubCell"/>
</dbReference>
<feature type="transmembrane region" description="Helical" evidence="7">
    <location>
        <begin position="106"/>
        <end position="124"/>
    </location>
</feature>
<dbReference type="EMBL" id="AM286690">
    <property type="protein sequence ID" value="CAL17854.1"/>
    <property type="molecule type" value="Genomic_DNA"/>
</dbReference>
<evidence type="ECO:0000256" key="2">
    <source>
        <dbReference type="ARBA" id="ARBA00022475"/>
    </source>
</evidence>
<dbReference type="AlphaFoldDB" id="Q0VLU4"/>
<dbReference type="RefSeq" id="WP_011589680.1">
    <property type="nucleotide sequence ID" value="NC_008260.1"/>
</dbReference>
<dbReference type="HOGENOM" id="CLU_041903_2_2_6"/>
<dbReference type="OrthoDB" id="9800207at2"/>
<evidence type="ECO:0000313" key="8">
    <source>
        <dbReference type="EMBL" id="CAL17854.1"/>
    </source>
</evidence>
<sequence>MATEATPGHRPLAWALLIAAVVWLVPANLLPIMTVIETGKGKASTIADGIWQLFEAGMPGIAIIVFIASLLVPFFKVLVLAVIYWRVPHESNPRTSTRAYRLVYWIGRWSMLDVFVVALLAAVVEFGNLARVEPGPGILAFALAVVLTMLSAHAFSPQQLWIQNPDGADHG</sequence>
<dbReference type="eggNOG" id="COG2995">
    <property type="taxonomic scope" value="Bacteria"/>
</dbReference>
<keyword evidence="4 7" id="KW-0812">Transmembrane</keyword>
<accession>Q0VLU4</accession>
<keyword evidence="5 7" id="KW-1133">Transmembrane helix</keyword>